<keyword evidence="2" id="KW-1185">Reference proteome</keyword>
<evidence type="ECO:0000313" key="2">
    <source>
        <dbReference type="Proteomes" id="UP001529510"/>
    </source>
</evidence>
<gene>
    <name evidence="1" type="ORF">M9458_029682</name>
</gene>
<organism evidence="1 2">
    <name type="scientific">Cirrhinus mrigala</name>
    <name type="common">Mrigala</name>
    <dbReference type="NCBI Taxonomy" id="683832"/>
    <lineage>
        <taxon>Eukaryota</taxon>
        <taxon>Metazoa</taxon>
        <taxon>Chordata</taxon>
        <taxon>Craniata</taxon>
        <taxon>Vertebrata</taxon>
        <taxon>Euteleostomi</taxon>
        <taxon>Actinopterygii</taxon>
        <taxon>Neopterygii</taxon>
        <taxon>Teleostei</taxon>
        <taxon>Ostariophysi</taxon>
        <taxon>Cypriniformes</taxon>
        <taxon>Cyprinidae</taxon>
        <taxon>Labeoninae</taxon>
        <taxon>Labeonini</taxon>
        <taxon>Cirrhinus</taxon>
    </lineage>
</organism>
<evidence type="ECO:0000313" key="1">
    <source>
        <dbReference type="EMBL" id="KAL0173714.1"/>
    </source>
</evidence>
<dbReference type="PANTHER" id="PTHR46169:SF25">
    <property type="entry name" value="ZINC FINGER BED DOMAIN-CONTAINING PROTEIN 1-LIKE-RELATED"/>
    <property type="match status" value="1"/>
</dbReference>
<dbReference type="AlphaFoldDB" id="A0ABD0PI29"/>
<feature type="non-terminal residue" evidence="1">
    <location>
        <position position="221"/>
    </location>
</feature>
<dbReference type="Proteomes" id="UP001529510">
    <property type="component" value="Unassembled WGS sequence"/>
</dbReference>
<reference evidence="1 2" key="1">
    <citation type="submission" date="2024-05" db="EMBL/GenBank/DDBJ databases">
        <title>Genome sequencing and assembly of Indian major carp, Cirrhinus mrigala (Hamilton, 1822).</title>
        <authorList>
            <person name="Mohindra V."/>
            <person name="Chowdhury L.M."/>
            <person name="Lal K."/>
            <person name="Jena J.K."/>
        </authorList>
    </citation>
    <scope>NUCLEOTIDE SEQUENCE [LARGE SCALE GENOMIC DNA]</scope>
    <source>
        <strain evidence="1">CM1030</strain>
        <tissue evidence="1">Blood</tissue>
    </source>
</reference>
<dbReference type="SUPFAM" id="SSF53098">
    <property type="entry name" value="Ribonuclease H-like"/>
    <property type="match status" value="1"/>
</dbReference>
<comment type="caution">
    <text evidence="1">The sequence shown here is derived from an EMBL/GenBank/DDBJ whole genome shotgun (WGS) entry which is preliminary data.</text>
</comment>
<name>A0ABD0PI29_CIRMR</name>
<dbReference type="InterPro" id="IPR052717">
    <property type="entry name" value="Vacuolar_transposase_reg"/>
</dbReference>
<proteinExistence type="predicted"/>
<dbReference type="EMBL" id="JAMKFB020000015">
    <property type="protein sequence ID" value="KAL0173714.1"/>
    <property type="molecule type" value="Genomic_DNA"/>
</dbReference>
<dbReference type="PANTHER" id="PTHR46169">
    <property type="entry name" value="DNA REPLICATION-RELATED ELEMENT FACTOR, ISOFORM A"/>
    <property type="match status" value="1"/>
</dbReference>
<sequence>MLEQRTAINRVLAEDRKVNVSITWQDEDVLQSLNKALKPASEFTDILSGENYVTASSLLPVLRLIKEDTLAPSDDDSQLTANLKAGIMSILDEKYKALPEASQQLMRKTTFLDPRYRGDYDPNVEEIKKMIEEEAVILGRKAQSVHSMREEGEQNEEEADIVVDPQPKRKKTLASLLKRKADTVAANLTIPEKVVSEISTYAQESPIHAEQDPLAWWKDNQ</sequence>
<protein>
    <submittedName>
        <fullName evidence="1">Uncharacterized protein</fullName>
    </submittedName>
</protein>
<dbReference type="InterPro" id="IPR012337">
    <property type="entry name" value="RNaseH-like_sf"/>
</dbReference>
<accession>A0ABD0PI29</accession>